<dbReference type="Pfam" id="PF00792">
    <property type="entry name" value="PI3K_C2"/>
    <property type="match status" value="1"/>
</dbReference>
<evidence type="ECO:0000313" key="3">
    <source>
        <dbReference type="EMBL" id="KAK6191067.1"/>
    </source>
</evidence>
<protein>
    <recommendedName>
        <fullName evidence="2">C2 PI3K-type domain-containing protein</fullName>
    </recommendedName>
</protein>
<proteinExistence type="inferred from homology"/>
<evidence type="ECO:0000259" key="2">
    <source>
        <dbReference type="PROSITE" id="PS51547"/>
    </source>
</evidence>
<evidence type="ECO:0000313" key="4">
    <source>
        <dbReference type="Proteomes" id="UP001347796"/>
    </source>
</evidence>
<dbReference type="InterPro" id="IPR035892">
    <property type="entry name" value="C2_domain_sf"/>
</dbReference>
<dbReference type="InterPro" id="IPR002420">
    <property type="entry name" value="PI3K-type_C2_dom"/>
</dbReference>
<feature type="domain" description="C2 PI3K-type" evidence="2">
    <location>
        <begin position="1"/>
        <end position="118"/>
    </location>
</feature>
<name>A0AAN8K9B8_PATCE</name>
<keyword evidence="4" id="KW-1185">Reference proteome</keyword>
<dbReference type="Proteomes" id="UP001347796">
    <property type="component" value="Unassembled WGS sequence"/>
</dbReference>
<comment type="similarity">
    <text evidence="1">Belongs to the PI3/PI4-kinase family.</text>
</comment>
<gene>
    <name evidence="3" type="ORF">SNE40_002815</name>
</gene>
<accession>A0AAN8K9B8</accession>
<organism evidence="3 4">
    <name type="scientific">Patella caerulea</name>
    <name type="common">Rayed Mediterranean limpet</name>
    <dbReference type="NCBI Taxonomy" id="87958"/>
    <lineage>
        <taxon>Eukaryota</taxon>
        <taxon>Metazoa</taxon>
        <taxon>Spiralia</taxon>
        <taxon>Lophotrochozoa</taxon>
        <taxon>Mollusca</taxon>
        <taxon>Gastropoda</taxon>
        <taxon>Patellogastropoda</taxon>
        <taxon>Patelloidea</taxon>
        <taxon>Patellidae</taxon>
        <taxon>Patella</taxon>
    </lineage>
</organism>
<sequence>MLCDNFYIQNIFFTFSLQFDSTPLCALPKESRLCITLIGLKYPQNNNQDPTNKITRTLGGATIQLFSQRSHLVQGNQLVPLQMGVKADHLMPSCKTLLSDSVLLQVNLPDFDKTIFFPAPNVKKTSDKRPFDALHPEIQDTVLNVLEKESSSV</sequence>
<dbReference type="PROSITE" id="PS51547">
    <property type="entry name" value="C2_PI3K"/>
    <property type="match status" value="1"/>
</dbReference>
<dbReference type="Gene3D" id="2.60.40.150">
    <property type="entry name" value="C2 domain"/>
    <property type="match status" value="1"/>
</dbReference>
<comment type="caution">
    <text evidence="3">The sequence shown here is derived from an EMBL/GenBank/DDBJ whole genome shotgun (WGS) entry which is preliminary data.</text>
</comment>
<dbReference type="AlphaFoldDB" id="A0AAN8K9B8"/>
<dbReference type="EMBL" id="JAZGQO010000002">
    <property type="protein sequence ID" value="KAK6191067.1"/>
    <property type="molecule type" value="Genomic_DNA"/>
</dbReference>
<reference evidence="3 4" key="1">
    <citation type="submission" date="2024-01" db="EMBL/GenBank/DDBJ databases">
        <title>The genome of the rayed Mediterranean limpet Patella caerulea (Linnaeus, 1758).</title>
        <authorList>
            <person name="Anh-Thu Weber A."/>
            <person name="Halstead-Nussloch G."/>
        </authorList>
    </citation>
    <scope>NUCLEOTIDE SEQUENCE [LARGE SCALE GENOMIC DNA]</scope>
    <source>
        <strain evidence="3">AATW-2023a</strain>
        <tissue evidence="3">Whole specimen</tissue>
    </source>
</reference>
<evidence type="ECO:0000256" key="1">
    <source>
        <dbReference type="PROSITE-ProRule" id="PRU00880"/>
    </source>
</evidence>
<dbReference type="SUPFAM" id="SSF49562">
    <property type="entry name" value="C2 domain (Calcium/lipid-binding domain, CaLB)"/>
    <property type="match status" value="1"/>
</dbReference>